<protein>
    <submittedName>
        <fullName evidence="2">Uncharacterized protein</fullName>
    </submittedName>
</protein>
<evidence type="ECO:0000313" key="3">
    <source>
        <dbReference type="Proteomes" id="UP001224674"/>
    </source>
</evidence>
<dbReference type="RefSeq" id="WP_279674988.1">
    <property type="nucleotide sequence ID" value="NZ_CP122566.1"/>
</dbReference>
<evidence type="ECO:0000256" key="1">
    <source>
        <dbReference type="SAM" id="Phobius"/>
    </source>
</evidence>
<proteinExistence type="predicted"/>
<dbReference type="Proteomes" id="UP001224674">
    <property type="component" value="Chromosome"/>
</dbReference>
<name>A0AAJ6APL0_9MICC</name>
<keyword evidence="1" id="KW-0812">Transmembrane</keyword>
<gene>
    <name evidence="2" type="ORF">QDX21_01425</name>
</gene>
<accession>A0AAJ6APL0</accession>
<keyword evidence="3" id="KW-1185">Reference proteome</keyword>
<keyword evidence="1" id="KW-0472">Membrane</keyword>
<dbReference type="AlphaFoldDB" id="A0AAJ6APL0"/>
<evidence type="ECO:0000313" key="2">
    <source>
        <dbReference type="EMBL" id="WGH93504.1"/>
    </source>
</evidence>
<dbReference type="EMBL" id="CP122566">
    <property type="protein sequence ID" value="WGH93504.1"/>
    <property type="molecule type" value="Genomic_DNA"/>
</dbReference>
<organism evidence="2 3">
    <name type="scientific">Auritidibacter ignavus</name>
    <dbReference type="NCBI Taxonomy" id="678932"/>
    <lineage>
        <taxon>Bacteria</taxon>
        <taxon>Bacillati</taxon>
        <taxon>Actinomycetota</taxon>
        <taxon>Actinomycetes</taxon>
        <taxon>Micrococcales</taxon>
        <taxon>Micrococcaceae</taxon>
        <taxon>Auritidibacter</taxon>
    </lineage>
</organism>
<feature type="transmembrane region" description="Helical" evidence="1">
    <location>
        <begin position="6"/>
        <end position="28"/>
    </location>
</feature>
<reference evidence="2 3" key="1">
    <citation type="submission" date="2023-03" db="EMBL/GenBank/DDBJ databases">
        <title>Complete genome sequences of several Auritidibacter ignavus strains isolated from ear infections.</title>
        <authorList>
            <person name="Baehr T."/>
            <person name="Baumhoegger A.M."/>
        </authorList>
    </citation>
    <scope>NUCLEOTIDE SEQUENCE [LARGE SCALE GENOMIC DNA]</scope>
    <source>
        <strain evidence="2 3">BABAE-6</strain>
    </source>
</reference>
<sequence length="370" mass="41062">MDGFELFRTLLVAVAVVGGIALLVFGWNMMASRLLGGRSENHELTASEGQHAGLDAQRRLAELQQELFALLALPEGPDPRRPGSTTEVVFDTPGWADESSRFVRAFRASQSACYQRFTELAPEPGSLQVSSQQLDALVSVLGELTENFLEIDRAIKLSDTVSDSNNTQFILDRRWGAPLRRDTVADNQPERLAENLMVYVARNWPVHQRIIRDDFTAAGLGQAEQKTLDSLLNRLVTHQLLARDHDGFIWPASTHQPDWGVFRQLSIEQLADPDAVPLIELANAAWAGLGTCEDQRATTNHLVVATAEQLGLTAEDLHASPQAEQRVWDALETGLATDRLATAGPNQIRRGRTQWPVLYRRPVTPRHSRS</sequence>
<keyword evidence="1" id="KW-1133">Transmembrane helix</keyword>